<dbReference type="InterPro" id="IPR012854">
    <property type="entry name" value="Cu_amine_oxidase-like_N"/>
</dbReference>
<comment type="caution">
    <text evidence="3">The sequence shown here is derived from an EMBL/GenBank/DDBJ whole genome shotgun (WGS) entry which is preliminary data.</text>
</comment>
<dbReference type="RefSeq" id="WP_116188052.1">
    <property type="nucleotide sequence ID" value="NZ_QTTN01000004.1"/>
</dbReference>
<accession>A0A3D9SCU3</accession>
<proteinExistence type="predicted"/>
<feature type="signal peptide" evidence="1">
    <location>
        <begin position="1"/>
        <end position="27"/>
    </location>
</feature>
<dbReference type="AlphaFoldDB" id="A0A3D9SCU3"/>
<evidence type="ECO:0000313" key="4">
    <source>
        <dbReference type="Proteomes" id="UP000256304"/>
    </source>
</evidence>
<organism evidence="3 4">
    <name type="scientific">Paenibacillus taihuensis</name>
    <dbReference type="NCBI Taxonomy" id="1156355"/>
    <lineage>
        <taxon>Bacteria</taxon>
        <taxon>Bacillati</taxon>
        <taxon>Bacillota</taxon>
        <taxon>Bacilli</taxon>
        <taxon>Bacillales</taxon>
        <taxon>Paenibacillaceae</taxon>
        <taxon>Paenibacillus</taxon>
    </lineage>
</organism>
<dbReference type="Gene3D" id="2.60.120.260">
    <property type="entry name" value="Galactose-binding domain-like"/>
    <property type="match status" value="1"/>
</dbReference>
<keyword evidence="1" id="KW-0732">Signal</keyword>
<feature type="domain" description="Copper amine oxidase-like N-terminal" evidence="2">
    <location>
        <begin position="59"/>
        <end position="159"/>
    </location>
</feature>
<dbReference type="SUPFAM" id="SSF55383">
    <property type="entry name" value="Copper amine oxidase, domain N"/>
    <property type="match status" value="1"/>
</dbReference>
<dbReference type="Gene3D" id="3.30.457.10">
    <property type="entry name" value="Copper amine oxidase-like, N-terminal domain"/>
    <property type="match status" value="1"/>
</dbReference>
<evidence type="ECO:0000313" key="3">
    <source>
        <dbReference type="EMBL" id="REE91724.1"/>
    </source>
</evidence>
<dbReference type="Proteomes" id="UP000256304">
    <property type="component" value="Unassembled WGS sequence"/>
</dbReference>
<keyword evidence="4" id="KW-1185">Reference proteome</keyword>
<gene>
    <name evidence="3" type="ORF">A8990_104234</name>
</gene>
<sequence>MNRKNLMLSSLIVAAVISAGSAPVVHGEENSAASGAPTAAVTFKINDVNYSNNSGNHILSAAPFVTNGTTMVPVRAAAESLGASLSWNGESQQITLTGKGFGNVKYTINSSYAVNAKGEKIKLPEQVRQTKGTVFVPARSLAALLGTQLQWEPSTHKITLSNPSQTPHSLDFNYQFTKEMEGWKGGFADLPVDYDKAIYELDFAHKLLPVDKNTSNYGLKLSGHNRSDDLFMYLSKGISGFKPNTSYNVNLKFAMYTDAGGGMIGIGGSPAESIFLKAGILSEEPLAVPTTSSGSQYYRMNVDIGSQGVGGKDVKVIGNAAKPNADQDGYQRVEFNYSAKVTANAKGEIYVLIGADSGYEGLTTLYFDDVKVTAQTS</sequence>
<protein>
    <submittedName>
        <fullName evidence="3">Copper amine oxidase-like protein</fullName>
    </submittedName>
</protein>
<evidence type="ECO:0000259" key="2">
    <source>
        <dbReference type="Pfam" id="PF07833"/>
    </source>
</evidence>
<dbReference type="InterPro" id="IPR036582">
    <property type="entry name" value="Mao_N_sf"/>
</dbReference>
<dbReference type="Pfam" id="PF07833">
    <property type="entry name" value="Cu_amine_oxidN1"/>
    <property type="match status" value="1"/>
</dbReference>
<reference evidence="3 4" key="1">
    <citation type="submission" date="2018-08" db="EMBL/GenBank/DDBJ databases">
        <title>Genomic Encyclopedia of Type Strains, Phase III (KMG-III): the genomes of soil and plant-associated and newly described type strains.</title>
        <authorList>
            <person name="Whitman W."/>
        </authorList>
    </citation>
    <scope>NUCLEOTIDE SEQUENCE [LARGE SCALE GENOMIC DNA]</scope>
    <source>
        <strain evidence="3 4">CGMCC 1.10966</strain>
    </source>
</reference>
<name>A0A3D9SCU3_9BACL</name>
<feature type="chain" id="PRO_5017671844" evidence="1">
    <location>
        <begin position="28"/>
        <end position="377"/>
    </location>
</feature>
<evidence type="ECO:0000256" key="1">
    <source>
        <dbReference type="SAM" id="SignalP"/>
    </source>
</evidence>
<dbReference type="EMBL" id="QTTN01000004">
    <property type="protein sequence ID" value="REE91724.1"/>
    <property type="molecule type" value="Genomic_DNA"/>
</dbReference>
<dbReference type="OrthoDB" id="2781053at2"/>